<feature type="domain" description="Methyltransferase" evidence="3">
    <location>
        <begin position="46"/>
        <end position="139"/>
    </location>
</feature>
<keyword evidence="1 4" id="KW-0489">Methyltransferase</keyword>
<evidence type="ECO:0000256" key="1">
    <source>
        <dbReference type="ARBA" id="ARBA00022603"/>
    </source>
</evidence>
<dbReference type="RefSeq" id="WP_011309124.1">
    <property type="nucleotide sequence ID" value="NZ_AP024514.1"/>
</dbReference>
<dbReference type="EMBL" id="CP011127">
    <property type="protein sequence ID" value="AMU86378.1"/>
    <property type="molecule type" value="Genomic_DNA"/>
</dbReference>
<dbReference type="CDD" id="cd02440">
    <property type="entry name" value="AdoMet_MTases"/>
    <property type="match status" value="1"/>
</dbReference>
<dbReference type="InterPro" id="IPR041698">
    <property type="entry name" value="Methyltransf_25"/>
</dbReference>
<keyword evidence="2" id="KW-0808">Transferase</keyword>
<organism evidence="4 5">
    <name type="scientific">Dehalococcoides mccartyi</name>
    <dbReference type="NCBI Taxonomy" id="61435"/>
    <lineage>
        <taxon>Bacteria</taxon>
        <taxon>Bacillati</taxon>
        <taxon>Chloroflexota</taxon>
        <taxon>Dehalococcoidia</taxon>
        <taxon>Dehalococcoidales</taxon>
        <taxon>Dehalococcoidaceae</taxon>
        <taxon>Dehalococcoides</taxon>
    </lineage>
</organism>
<reference evidence="4 5" key="1">
    <citation type="submission" date="2015-03" db="EMBL/GenBank/DDBJ databases">
        <title>Genomic characterization of Dehalococcoides mccartyi strain 11a5, an unusal plasmid-containing chloroethene dechlorinator.</title>
        <authorList>
            <person name="Zhao S."/>
            <person name="Ding C."/>
            <person name="He J."/>
        </authorList>
    </citation>
    <scope>NUCLEOTIDE SEQUENCE [LARGE SCALE GENOMIC DNA]</scope>
    <source>
        <strain evidence="4 5">11a5</strain>
    </source>
</reference>
<sequence length="224" mass="25961">MNEQNFTSQSQVFDRIAAGWYSFRHRSIFSRELSALAAKWQTGKLLNAGCGCGADFIPFKDSFELYGIDFSAEMINQAGKYARKHGFKPNLAVADMQNLPFEDAEFDWLIAVASFHHLKGQDSQLKVLQEFGRVLKDDGQIFLTVWNRLQPRFWFKGRETLVPWKSPDQILKRYYRLYTCWEIEALVKKAGFRVVSSSGEKSHRGPKYFARNICLLLEKQTLKK</sequence>
<dbReference type="Proteomes" id="UP000076394">
    <property type="component" value="Chromosome"/>
</dbReference>
<dbReference type="SUPFAM" id="SSF53335">
    <property type="entry name" value="S-adenosyl-L-methionine-dependent methyltransferases"/>
    <property type="match status" value="1"/>
</dbReference>
<proteinExistence type="predicted"/>
<dbReference type="InterPro" id="IPR051422">
    <property type="entry name" value="AlkB_tRNA_MeTrf/Diox"/>
</dbReference>
<evidence type="ECO:0000259" key="3">
    <source>
        <dbReference type="Pfam" id="PF13649"/>
    </source>
</evidence>
<dbReference type="GO" id="GO:0032259">
    <property type="term" value="P:methylation"/>
    <property type="evidence" value="ECO:0007669"/>
    <property type="project" value="UniProtKB-KW"/>
</dbReference>
<dbReference type="AlphaFoldDB" id="A0A142V9C1"/>
<dbReference type="InterPro" id="IPR029063">
    <property type="entry name" value="SAM-dependent_MTases_sf"/>
</dbReference>
<evidence type="ECO:0000313" key="5">
    <source>
        <dbReference type="Proteomes" id="UP000076394"/>
    </source>
</evidence>
<evidence type="ECO:0000256" key="2">
    <source>
        <dbReference type="ARBA" id="ARBA00022679"/>
    </source>
</evidence>
<dbReference type="PATRIC" id="fig|61435.13.peg.580"/>
<dbReference type="PANTHER" id="PTHR13069:SF21">
    <property type="entry name" value="ALKYLATED DNA REPAIR PROTEIN ALKB HOMOLOG 8"/>
    <property type="match status" value="1"/>
</dbReference>
<dbReference type="Pfam" id="PF13649">
    <property type="entry name" value="Methyltransf_25"/>
    <property type="match status" value="1"/>
</dbReference>
<dbReference type="OrthoDB" id="5522265at2"/>
<dbReference type="GO" id="GO:0008168">
    <property type="term" value="F:methyltransferase activity"/>
    <property type="evidence" value="ECO:0007669"/>
    <property type="project" value="UniProtKB-KW"/>
</dbReference>
<evidence type="ECO:0000313" key="4">
    <source>
        <dbReference type="EMBL" id="AMU86378.1"/>
    </source>
</evidence>
<dbReference type="Gene3D" id="3.40.50.150">
    <property type="entry name" value="Vaccinia Virus protein VP39"/>
    <property type="match status" value="1"/>
</dbReference>
<gene>
    <name evidence="4" type="ORF">Dm11a5_0552</name>
</gene>
<dbReference type="PANTHER" id="PTHR13069">
    <property type="entry name" value="ALKYLATED DNA REPAIR PROTEIN ALKB HOMOLOG 8"/>
    <property type="match status" value="1"/>
</dbReference>
<protein>
    <submittedName>
        <fullName evidence="4">Methylase</fullName>
    </submittedName>
</protein>
<name>A0A142V9C1_9CHLR</name>
<accession>A0A142V9C1</accession>